<dbReference type="PROSITE" id="PS51257">
    <property type="entry name" value="PROKAR_LIPOPROTEIN"/>
    <property type="match status" value="1"/>
</dbReference>
<dbReference type="KEGG" id="buy:D8S85_20085"/>
<dbReference type="GO" id="GO:0017004">
    <property type="term" value="P:cytochrome complex assembly"/>
    <property type="evidence" value="ECO:0007669"/>
    <property type="project" value="UniProtKB-KW"/>
</dbReference>
<accession>A0A3Q9ITS6</accession>
<dbReference type="RefSeq" id="WP_106624052.1">
    <property type="nucleotide sequence ID" value="NZ_CP032819.1"/>
</dbReference>
<dbReference type="GO" id="GO:0016209">
    <property type="term" value="F:antioxidant activity"/>
    <property type="evidence" value="ECO:0007669"/>
    <property type="project" value="InterPro"/>
</dbReference>
<dbReference type="EMBL" id="CP032819">
    <property type="protein sequence ID" value="AZS31621.1"/>
    <property type="molecule type" value="Genomic_DNA"/>
</dbReference>
<dbReference type="Pfam" id="PF14289">
    <property type="entry name" value="DUF4369"/>
    <property type="match status" value="1"/>
</dbReference>
<dbReference type="PROSITE" id="PS51352">
    <property type="entry name" value="THIOREDOXIN_2"/>
    <property type="match status" value="1"/>
</dbReference>
<evidence type="ECO:0000313" key="6">
    <source>
        <dbReference type="EMBL" id="AZS31621.1"/>
    </source>
</evidence>
<dbReference type="InterPro" id="IPR050553">
    <property type="entry name" value="Thioredoxin_ResA/DsbE_sf"/>
</dbReference>
<dbReference type="InterPro" id="IPR036249">
    <property type="entry name" value="Thioredoxin-like_sf"/>
</dbReference>
<evidence type="ECO:0000256" key="4">
    <source>
        <dbReference type="ARBA" id="ARBA00023284"/>
    </source>
</evidence>
<proteinExistence type="predicted"/>
<comment type="subcellular location">
    <subcellularLocation>
        <location evidence="1">Cell envelope</location>
    </subcellularLocation>
</comment>
<protein>
    <submittedName>
        <fullName evidence="6">AhpC/TSA family protein</fullName>
    </submittedName>
</protein>
<sequence length="392" mass="44444">MNKMTFIGLIGLTVVACQSNTEGYQIKGNIEGAGNGVAILTLPVGREEPTTGDTVKMKNGVFTFTGKLEAPSWISIQVCPDKEQPASLGFIGENNPLTLAGKWADVIDQYGYRNIPNVQVTGSLNEKVFQKISNIRQKLMQEPRFKEYAKVQAKLNELRNGEDKEAFYKYQAETEAITEQFNNEVQKQQKELILKNDTVESVAYYLNFLQNNMELAELEQVFNALSPKVQNSSFAEDVREEIAARIRVQPGMPAPDFTLETPDGTKLSLSDLRGKYVILDFWASWCRPCRASFPEMKKLYAEYHKKGVEILGITNDSRKDNWLKALEEDQLPWLQVIDEFPIRNRPAKIATLYAIPYLPTLMLIDPDGKIVGKAKDKHELKAWLDERLAKKK</sequence>
<evidence type="ECO:0000256" key="2">
    <source>
        <dbReference type="ARBA" id="ARBA00022748"/>
    </source>
</evidence>
<keyword evidence="2" id="KW-0201">Cytochrome c-type biogenesis</keyword>
<dbReference type="InterPro" id="IPR000866">
    <property type="entry name" value="AhpC/TSA"/>
</dbReference>
<dbReference type="InterPro" id="IPR025380">
    <property type="entry name" value="DUF4369"/>
</dbReference>
<reference evidence="6 7" key="1">
    <citation type="submission" date="2018-10" db="EMBL/GenBank/DDBJ databases">
        <title>Butyricimonas faecalis sp. nov., isolated from human faeces and emended description of the genus Butyricimonas.</title>
        <authorList>
            <person name="Le Roy T."/>
            <person name="Van der Smissen P."/>
            <person name="Paquot A."/>
            <person name="Delzenne N."/>
            <person name="Muccioli G."/>
            <person name="Collet J.-F."/>
            <person name="Cani P.D."/>
        </authorList>
    </citation>
    <scope>NUCLEOTIDE SEQUENCE [LARGE SCALE GENOMIC DNA]</scope>
    <source>
        <strain evidence="6 7">H184</strain>
    </source>
</reference>
<dbReference type="CDD" id="cd02966">
    <property type="entry name" value="TlpA_like_family"/>
    <property type="match status" value="1"/>
</dbReference>
<dbReference type="Gene3D" id="3.40.30.10">
    <property type="entry name" value="Glutaredoxin"/>
    <property type="match status" value="1"/>
</dbReference>
<dbReference type="Proteomes" id="UP000270673">
    <property type="component" value="Chromosome"/>
</dbReference>
<evidence type="ECO:0000256" key="3">
    <source>
        <dbReference type="ARBA" id="ARBA00023157"/>
    </source>
</evidence>
<dbReference type="OrthoDB" id="9794348at2"/>
<dbReference type="GO" id="GO:0016491">
    <property type="term" value="F:oxidoreductase activity"/>
    <property type="evidence" value="ECO:0007669"/>
    <property type="project" value="InterPro"/>
</dbReference>
<keyword evidence="7" id="KW-1185">Reference proteome</keyword>
<evidence type="ECO:0000313" key="7">
    <source>
        <dbReference type="Proteomes" id="UP000270673"/>
    </source>
</evidence>
<dbReference type="PANTHER" id="PTHR42852:SF6">
    <property type="entry name" value="THIOL:DISULFIDE INTERCHANGE PROTEIN DSBE"/>
    <property type="match status" value="1"/>
</dbReference>
<evidence type="ECO:0000259" key="5">
    <source>
        <dbReference type="PROSITE" id="PS51352"/>
    </source>
</evidence>
<keyword evidence="4" id="KW-0676">Redox-active center</keyword>
<dbReference type="AlphaFoldDB" id="A0A3Q9ITS6"/>
<dbReference type="PANTHER" id="PTHR42852">
    <property type="entry name" value="THIOL:DISULFIDE INTERCHANGE PROTEIN DSBE"/>
    <property type="match status" value="1"/>
</dbReference>
<dbReference type="Pfam" id="PF00578">
    <property type="entry name" value="AhpC-TSA"/>
    <property type="match status" value="1"/>
</dbReference>
<organism evidence="6 7">
    <name type="scientific">Butyricimonas faecalis</name>
    <dbReference type="NCBI Taxonomy" id="2093856"/>
    <lineage>
        <taxon>Bacteria</taxon>
        <taxon>Pseudomonadati</taxon>
        <taxon>Bacteroidota</taxon>
        <taxon>Bacteroidia</taxon>
        <taxon>Bacteroidales</taxon>
        <taxon>Odoribacteraceae</taxon>
        <taxon>Butyricimonas</taxon>
    </lineage>
</organism>
<evidence type="ECO:0000256" key="1">
    <source>
        <dbReference type="ARBA" id="ARBA00004196"/>
    </source>
</evidence>
<dbReference type="InterPro" id="IPR013766">
    <property type="entry name" value="Thioredoxin_domain"/>
</dbReference>
<gene>
    <name evidence="6" type="ORF">D8S85_20085</name>
</gene>
<name>A0A3Q9ITS6_9BACT</name>
<dbReference type="GO" id="GO:0030313">
    <property type="term" value="C:cell envelope"/>
    <property type="evidence" value="ECO:0007669"/>
    <property type="project" value="UniProtKB-SubCell"/>
</dbReference>
<keyword evidence="3" id="KW-1015">Disulfide bond</keyword>
<dbReference type="SUPFAM" id="SSF52833">
    <property type="entry name" value="Thioredoxin-like"/>
    <property type="match status" value="1"/>
</dbReference>
<feature type="domain" description="Thioredoxin" evidence="5">
    <location>
        <begin position="248"/>
        <end position="389"/>
    </location>
</feature>